<evidence type="ECO:0000256" key="6">
    <source>
        <dbReference type="ARBA" id="ARBA00022801"/>
    </source>
</evidence>
<dbReference type="SUPFAM" id="SSF64438">
    <property type="entry name" value="CNF1/YfiH-like putative cysteine hydrolases"/>
    <property type="match status" value="1"/>
</dbReference>
<dbReference type="RefSeq" id="WP_078686704.1">
    <property type="nucleotide sequence ID" value="NZ_FNWT01000005.1"/>
</dbReference>
<reference evidence="11 12" key="1">
    <citation type="submission" date="2016-10" db="EMBL/GenBank/DDBJ databases">
        <authorList>
            <person name="Varghese N."/>
            <person name="Submissions S."/>
        </authorList>
    </citation>
    <scope>NUCLEOTIDE SEQUENCE [LARGE SCALE GENOMIC DNA]</scope>
    <source>
        <strain evidence="11 12">WCP15</strain>
    </source>
</reference>
<evidence type="ECO:0000256" key="9">
    <source>
        <dbReference type="ARBA" id="ARBA00048968"/>
    </source>
</evidence>
<sequence>MAGLDRYESCGVTLLGDLSRPCGVTFAFTERTGGVSKGQFSSLNLGDACGDDPADVAENRRRLLCAVGAGGLLDRLVNPRQVHGDRIVSVTSASDEAVERSRLEAREGADAVVCTVADVPVLLCFADCVPVVVAQPGGFAVAHSGWRGTIARIAAKATLELSRVTGSDPAASVAYIGPHIAGEDYEVSEELLTRFVDEFGEKVALPGRRLDLACAIGLALADVGVDPQNVVDSRVSTPRSTDRFYSYRAEGGSCGRHGAIALMRGDGSDTGAVTTNVFWEGDHL</sequence>
<keyword evidence="6" id="KW-0378">Hydrolase</keyword>
<keyword evidence="12" id="KW-1185">Reference proteome</keyword>
<dbReference type="Proteomes" id="UP000199135">
    <property type="component" value="Unassembled WGS sequence"/>
</dbReference>
<comment type="catalytic activity">
    <reaction evidence="1">
        <text>inosine + phosphate = alpha-D-ribose 1-phosphate + hypoxanthine</text>
        <dbReference type="Rhea" id="RHEA:27646"/>
        <dbReference type="ChEBI" id="CHEBI:17368"/>
        <dbReference type="ChEBI" id="CHEBI:17596"/>
        <dbReference type="ChEBI" id="CHEBI:43474"/>
        <dbReference type="ChEBI" id="CHEBI:57720"/>
        <dbReference type="EC" id="2.4.2.1"/>
    </reaction>
    <physiologicalReaction direction="left-to-right" evidence="1">
        <dbReference type="Rhea" id="RHEA:27647"/>
    </physiologicalReaction>
</comment>
<dbReference type="InterPro" id="IPR003730">
    <property type="entry name" value="Cu_polyphenol_OxRdtase"/>
</dbReference>
<protein>
    <recommendedName>
        <fullName evidence="13">Laccase domain-containing protein</fullName>
    </recommendedName>
</protein>
<evidence type="ECO:0000256" key="7">
    <source>
        <dbReference type="ARBA" id="ARBA00022833"/>
    </source>
</evidence>
<evidence type="ECO:0000256" key="1">
    <source>
        <dbReference type="ARBA" id="ARBA00000553"/>
    </source>
</evidence>
<evidence type="ECO:0000256" key="5">
    <source>
        <dbReference type="ARBA" id="ARBA00022723"/>
    </source>
</evidence>
<dbReference type="InterPro" id="IPR011324">
    <property type="entry name" value="Cytotoxic_necrot_fac-like_cat"/>
</dbReference>
<comment type="caution">
    <text evidence="11">The sequence shown here is derived from an EMBL/GenBank/DDBJ whole genome shotgun (WGS) entry which is preliminary data.</text>
</comment>
<accession>A0A1H6IW91</accession>
<evidence type="ECO:0000256" key="4">
    <source>
        <dbReference type="ARBA" id="ARBA00022679"/>
    </source>
</evidence>
<gene>
    <name evidence="11" type="ORF">SAMN05216447_1057</name>
</gene>
<keyword evidence="7" id="KW-0862">Zinc</keyword>
<comment type="catalytic activity">
    <reaction evidence="10">
        <text>S-methyl-5'-thioadenosine + phosphate = 5-(methylsulfanyl)-alpha-D-ribose 1-phosphate + adenine</text>
        <dbReference type="Rhea" id="RHEA:11852"/>
        <dbReference type="ChEBI" id="CHEBI:16708"/>
        <dbReference type="ChEBI" id="CHEBI:17509"/>
        <dbReference type="ChEBI" id="CHEBI:43474"/>
        <dbReference type="ChEBI" id="CHEBI:58533"/>
        <dbReference type="EC" id="2.4.2.28"/>
    </reaction>
    <physiologicalReaction direction="left-to-right" evidence="10">
        <dbReference type="Rhea" id="RHEA:11853"/>
    </physiologicalReaction>
</comment>
<keyword evidence="4" id="KW-0808">Transferase</keyword>
<comment type="catalytic activity">
    <reaction evidence="9">
        <text>adenosine + phosphate = alpha-D-ribose 1-phosphate + adenine</text>
        <dbReference type="Rhea" id="RHEA:27642"/>
        <dbReference type="ChEBI" id="CHEBI:16335"/>
        <dbReference type="ChEBI" id="CHEBI:16708"/>
        <dbReference type="ChEBI" id="CHEBI:43474"/>
        <dbReference type="ChEBI" id="CHEBI:57720"/>
        <dbReference type="EC" id="2.4.2.1"/>
    </reaction>
    <physiologicalReaction direction="left-to-right" evidence="9">
        <dbReference type="Rhea" id="RHEA:27643"/>
    </physiologicalReaction>
</comment>
<name>A0A1H6IW91_9ACTN</name>
<dbReference type="InterPro" id="IPR038371">
    <property type="entry name" value="Cu_polyphenol_OxRdtase_sf"/>
</dbReference>
<dbReference type="Gene3D" id="3.60.140.10">
    <property type="entry name" value="CNF1/YfiH-like putative cysteine hydrolases"/>
    <property type="match status" value="1"/>
</dbReference>
<keyword evidence="5" id="KW-0479">Metal-binding</keyword>
<dbReference type="CDD" id="cd16833">
    <property type="entry name" value="YfiH"/>
    <property type="match status" value="1"/>
</dbReference>
<organism evidence="11 12">
    <name type="scientific">Parafannyhessea umbonata</name>
    <dbReference type="NCBI Taxonomy" id="604330"/>
    <lineage>
        <taxon>Bacteria</taxon>
        <taxon>Bacillati</taxon>
        <taxon>Actinomycetota</taxon>
        <taxon>Coriobacteriia</taxon>
        <taxon>Coriobacteriales</taxon>
        <taxon>Atopobiaceae</taxon>
        <taxon>Parafannyhessea</taxon>
    </lineage>
</organism>
<dbReference type="PANTHER" id="PTHR30616">
    <property type="entry name" value="UNCHARACTERIZED PROTEIN YFIH"/>
    <property type="match status" value="1"/>
</dbReference>
<evidence type="ECO:0000256" key="3">
    <source>
        <dbReference type="ARBA" id="ARBA00007353"/>
    </source>
</evidence>
<comment type="function">
    <text evidence="2">Purine nucleoside enzyme that catalyzes the phosphorolysis of adenosine and inosine nucleosides, yielding D-ribose 1-phosphate and the respective free bases, adenine and hypoxanthine. Also catalyzes the phosphorolysis of S-methyl-5'-thioadenosine into adenine and S-methyl-5-thio-alpha-D-ribose 1-phosphate. Also has adenosine deaminase activity.</text>
</comment>
<dbReference type="EMBL" id="FNWT01000005">
    <property type="protein sequence ID" value="SEH53723.1"/>
    <property type="molecule type" value="Genomic_DNA"/>
</dbReference>
<evidence type="ECO:0000256" key="8">
    <source>
        <dbReference type="ARBA" id="ARBA00047989"/>
    </source>
</evidence>
<evidence type="ECO:0000313" key="12">
    <source>
        <dbReference type="Proteomes" id="UP000199135"/>
    </source>
</evidence>
<evidence type="ECO:0000313" key="11">
    <source>
        <dbReference type="EMBL" id="SEH53723.1"/>
    </source>
</evidence>
<comment type="catalytic activity">
    <reaction evidence="8">
        <text>adenosine + H2O + H(+) = inosine + NH4(+)</text>
        <dbReference type="Rhea" id="RHEA:24408"/>
        <dbReference type="ChEBI" id="CHEBI:15377"/>
        <dbReference type="ChEBI" id="CHEBI:15378"/>
        <dbReference type="ChEBI" id="CHEBI:16335"/>
        <dbReference type="ChEBI" id="CHEBI:17596"/>
        <dbReference type="ChEBI" id="CHEBI:28938"/>
        <dbReference type="EC" id="3.5.4.4"/>
    </reaction>
    <physiologicalReaction direction="left-to-right" evidence="8">
        <dbReference type="Rhea" id="RHEA:24409"/>
    </physiologicalReaction>
</comment>
<dbReference type="Pfam" id="PF02578">
    <property type="entry name" value="Cu-oxidase_4"/>
    <property type="match status" value="1"/>
</dbReference>
<evidence type="ECO:0000256" key="2">
    <source>
        <dbReference type="ARBA" id="ARBA00003215"/>
    </source>
</evidence>
<proteinExistence type="inferred from homology"/>
<evidence type="ECO:0008006" key="13">
    <source>
        <dbReference type="Google" id="ProtNLM"/>
    </source>
</evidence>
<comment type="similarity">
    <text evidence="3">Belongs to the purine nucleoside phosphorylase YfiH/LACC1 family.</text>
</comment>
<evidence type="ECO:0000256" key="10">
    <source>
        <dbReference type="ARBA" id="ARBA00049893"/>
    </source>
</evidence>
<dbReference type="PANTHER" id="PTHR30616:SF2">
    <property type="entry name" value="PURINE NUCLEOSIDE PHOSPHORYLASE LACC1"/>
    <property type="match status" value="1"/>
</dbReference>